<dbReference type="Proteomes" id="UP000589085">
    <property type="component" value="Unassembled WGS sequence"/>
</dbReference>
<feature type="transmembrane region" description="Helical" evidence="8">
    <location>
        <begin position="183"/>
        <end position="204"/>
    </location>
</feature>
<feature type="transmembrane region" description="Helical" evidence="8">
    <location>
        <begin position="154"/>
        <end position="171"/>
    </location>
</feature>
<comment type="similarity">
    <text evidence="2 7">Belongs to the MIP/aquaporin (TC 1.A.8) family.</text>
</comment>
<dbReference type="NCBIfam" id="TIGR00861">
    <property type="entry name" value="MIP"/>
    <property type="match status" value="1"/>
</dbReference>
<accession>A0A7W4IDR6</accession>
<keyword evidence="4 7" id="KW-0812">Transmembrane</keyword>
<keyword evidence="6 8" id="KW-0472">Membrane</keyword>
<gene>
    <name evidence="9" type="ORF">HLH48_11965</name>
</gene>
<dbReference type="InterPro" id="IPR022357">
    <property type="entry name" value="MIP_CS"/>
</dbReference>
<dbReference type="Gene3D" id="1.20.1080.10">
    <property type="entry name" value="Glycerol uptake facilitator protein"/>
    <property type="match status" value="1"/>
</dbReference>
<dbReference type="AlphaFoldDB" id="A0A7W4IDR6"/>
<feature type="transmembrane region" description="Helical" evidence="8">
    <location>
        <begin position="233"/>
        <end position="255"/>
    </location>
</feature>
<dbReference type="RefSeq" id="WP_182997735.1">
    <property type="nucleotide sequence ID" value="NZ_JABEQJ010000014.1"/>
</dbReference>
<dbReference type="GO" id="GO:0015254">
    <property type="term" value="F:glycerol channel activity"/>
    <property type="evidence" value="ECO:0007669"/>
    <property type="project" value="TreeGrafter"/>
</dbReference>
<evidence type="ECO:0000256" key="2">
    <source>
        <dbReference type="ARBA" id="ARBA00006175"/>
    </source>
</evidence>
<feature type="transmembrane region" description="Helical" evidence="8">
    <location>
        <begin position="12"/>
        <end position="32"/>
    </location>
</feature>
<evidence type="ECO:0000313" key="9">
    <source>
        <dbReference type="EMBL" id="MBB2160879.1"/>
    </source>
</evidence>
<dbReference type="InterPro" id="IPR050363">
    <property type="entry name" value="MIP/Aquaporin"/>
</dbReference>
<evidence type="ECO:0000256" key="8">
    <source>
        <dbReference type="SAM" id="Phobius"/>
    </source>
</evidence>
<dbReference type="PANTHER" id="PTHR43829">
    <property type="entry name" value="AQUAPORIN OR AQUAGLYCEROPORIN RELATED"/>
    <property type="match status" value="1"/>
</dbReference>
<dbReference type="PROSITE" id="PS00221">
    <property type="entry name" value="MIP"/>
    <property type="match status" value="1"/>
</dbReference>
<evidence type="ECO:0000256" key="4">
    <source>
        <dbReference type="ARBA" id="ARBA00022692"/>
    </source>
</evidence>
<name>A0A7W4IDR6_9PROT</name>
<dbReference type="SUPFAM" id="SSF81338">
    <property type="entry name" value="Aquaporin-like"/>
    <property type="match status" value="1"/>
</dbReference>
<dbReference type="InterPro" id="IPR023271">
    <property type="entry name" value="Aquaporin-like"/>
</dbReference>
<dbReference type="CDD" id="cd00333">
    <property type="entry name" value="MIP"/>
    <property type="match status" value="1"/>
</dbReference>
<evidence type="ECO:0000256" key="6">
    <source>
        <dbReference type="ARBA" id="ARBA00023136"/>
    </source>
</evidence>
<dbReference type="InterPro" id="IPR000425">
    <property type="entry name" value="MIP"/>
</dbReference>
<organism evidence="9 10">
    <name type="scientific">Gluconacetobacter sacchari</name>
    <dbReference type="NCBI Taxonomy" id="92759"/>
    <lineage>
        <taxon>Bacteria</taxon>
        <taxon>Pseudomonadati</taxon>
        <taxon>Pseudomonadota</taxon>
        <taxon>Alphaproteobacteria</taxon>
        <taxon>Acetobacterales</taxon>
        <taxon>Acetobacteraceae</taxon>
        <taxon>Gluconacetobacter</taxon>
    </lineage>
</organism>
<sequence>MDRTRQFVGELISEFIAVFIIILIGDSVAAMYSLYDPSPYRNAYWGVCIVWGLGVTIAIYVTGAVSGTHANPAVTLALALYRGFPWRKVLPYAAVQVLGGMAGAAIVYVLYAPVIDHFNLVHHLDRMTDGGAAGVFFTHPGDFVTPLHALVDETILTAMLLFGIFAVTCEYNTQAPQANSGALIIGLLVAAIGGCAGYLEAWAINPARDFGPRLFCYLAGWGPSALPAPGHYWWVPIVGPLAGGVIGAGAYQYLVRPYMPRLRDRVAPQVGGPLADPQTVEVRATGQS</sequence>
<feature type="transmembrane region" description="Helical" evidence="8">
    <location>
        <begin position="89"/>
        <end position="111"/>
    </location>
</feature>
<dbReference type="GO" id="GO:0005886">
    <property type="term" value="C:plasma membrane"/>
    <property type="evidence" value="ECO:0007669"/>
    <property type="project" value="TreeGrafter"/>
</dbReference>
<evidence type="ECO:0000256" key="1">
    <source>
        <dbReference type="ARBA" id="ARBA00004141"/>
    </source>
</evidence>
<keyword evidence="5 8" id="KW-1133">Transmembrane helix</keyword>
<dbReference type="PANTHER" id="PTHR43829:SF9">
    <property type="entry name" value="AQUAPORIN-9"/>
    <property type="match status" value="1"/>
</dbReference>
<reference evidence="9 10" key="1">
    <citation type="submission" date="2020-04" db="EMBL/GenBank/DDBJ databases">
        <title>Description of novel Gluconacetobacter.</title>
        <authorList>
            <person name="Sombolestani A."/>
        </authorList>
    </citation>
    <scope>NUCLEOTIDE SEQUENCE [LARGE SCALE GENOMIC DNA]</scope>
    <source>
        <strain evidence="9 10">LMG 19747</strain>
    </source>
</reference>
<keyword evidence="3 7" id="KW-0813">Transport</keyword>
<dbReference type="PRINTS" id="PR00783">
    <property type="entry name" value="MINTRINSICP"/>
</dbReference>
<dbReference type="EMBL" id="JABEQJ010000014">
    <property type="protein sequence ID" value="MBB2160879.1"/>
    <property type="molecule type" value="Genomic_DNA"/>
</dbReference>
<evidence type="ECO:0000256" key="7">
    <source>
        <dbReference type="RuleBase" id="RU000477"/>
    </source>
</evidence>
<dbReference type="Pfam" id="PF00230">
    <property type="entry name" value="MIP"/>
    <property type="match status" value="1"/>
</dbReference>
<evidence type="ECO:0000256" key="5">
    <source>
        <dbReference type="ARBA" id="ARBA00022989"/>
    </source>
</evidence>
<protein>
    <submittedName>
        <fullName evidence="9">Aquaporin family protein</fullName>
    </submittedName>
</protein>
<comment type="subcellular location">
    <subcellularLocation>
        <location evidence="1">Membrane</location>
        <topology evidence="1">Multi-pass membrane protein</topology>
    </subcellularLocation>
</comment>
<feature type="transmembrane region" description="Helical" evidence="8">
    <location>
        <begin position="44"/>
        <end position="68"/>
    </location>
</feature>
<evidence type="ECO:0000313" key="10">
    <source>
        <dbReference type="Proteomes" id="UP000589085"/>
    </source>
</evidence>
<comment type="caution">
    <text evidence="9">The sequence shown here is derived from an EMBL/GenBank/DDBJ whole genome shotgun (WGS) entry which is preliminary data.</text>
</comment>
<evidence type="ECO:0000256" key="3">
    <source>
        <dbReference type="ARBA" id="ARBA00022448"/>
    </source>
</evidence>
<proteinExistence type="inferred from homology"/>